<feature type="region of interest" description="Disordered" evidence="1">
    <location>
        <begin position="200"/>
        <end position="226"/>
    </location>
</feature>
<evidence type="ECO:0000313" key="3">
    <source>
        <dbReference type="Proteomes" id="UP000266861"/>
    </source>
</evidence>
<feature type="compositionally biased region" description="Basic residues" evidence="1">
    <location>
        <begin position="203"/>
        <end position="226"/>
    </location>
</feature>
<evidence type="ECO:0000256" key="1">
    <source>
        <dbReference type="SAM" id="MobiDB-lite"/>
    </source>
</evidence>
<reference evidence="2 3" key="1">
    <citation type="submission" date="2018-08" db="EMBL/GenBank/DDBJ databases">
        <title>Genome and evolution of the arbuscular mycorrhizal fungus Diversispora epigaea (formerly Glomus versiforme) and its bacterial endosymbionts.</title>
        <authorList>
            <person name="Sun X."/>
            <person name="Fei Z."/>
            <person name="Harrison M."/>
        </authorList>
    </citation>
    <scope>NUCLEOTIDE SEQUENCE [LARGE SCALE GENOMIC DNA]</scope>
    <source>
        <strain evidence="2 3">IT104</strain>
    </source>
</reference>
<sequence length="226" mass="25117">MTNSGSVQDESTLLKYLLKYNTSNRTPNNPTTDPLLNIPTHTPAQLNKTSHISVFPQFITLLSFSIRDYPLGSLDPLGPLGLLDPLGPLGPHILPARNILVITASPSYCPSLNGFLPLTWYSNYKVLPVCIVGIYGSFYRLVLITDPKILPGFRSAWLQFSDSQTVFSQSLLVPYLRLPFQKAQTCPSYYTGLTKPTYAPATTKRHHTSPSSHKTSHPLRLHRLSP</sequence>
<organism evidence="2 3">
    <name type="scientific">Diversispora epigaea</name>
    <dbReference type="NCBI Taxonomy" id="1348612"/>
    <lineage>
        <taxon>Eukaryota</taxon>
        <taxon>Fungi</taxon>
        <taxon>Fungi incertae sedis</taxon>
        <taxon>Mucoromycota</taxon>
        <taxon>Glomeromycotina</taxon>
        <taxon>Glomeromycetes</taxon>
        <taxon>Diversisporales</taxon>
        <taxon>Diversisporaceae</taxon>
        <taxon>Diversispora</taxon>
    </lineage>
</organism>
<accession>A0A397GZ92</accession>
<gene>
    <name evidence="2" type="ORF">Glove_421g141</name>
</gene>
<evidence type="ECO:0000313" key="2">
    <source>
        <dbReference type="EMBL" id="RHZ54958.1"/>
    </source>
</evidence>
<dbReference type="AlphaFoldDB" id="A0A397GZ92"/>
<name>A0A397GZ92_9GLOM</name>
<dbReference type="EMBL" id="PQFF01000373">
    <property type="protein sequence ID" value="RHZ54958.1"/>
    <property type="molecule type" value="Genomic_DNA"/>
</dbReference>
<dbReference type="Proteomes" id="UP000266861">
    <property type="component" value="Unassembled WGS sequence"/>
</dbReference>
<protein>
    <submittedName>
        <fullName evidence="2">Uncharacterized protein</fullName>
    </submittedName>
</protein>
<proteinExistence type="predicted"/>
<comment type="caution">
    <text evidence="2">The sequence shown here is derived from an EMBL/GenBank/DDBJ whole genome shotgun (WGS) entry which is preliminary data.</text>
</comment>
<keyword evidence="3" id="KW-1185">Reference proteome</keyword>